<organism evidence="2 3">
    <name type="scientific">Ktedonobacter robiniae</name>
    <dbReference type="NCBI Taxonomy" id="2778365"/>
    <lineage>
        <taxon>Bacteria</taxon>
        <taxon>Bacillati</taxon>
        <taxon>Chloroflexota</taxon>
        <taxon>Ktedonobacteria</taxon>
        <taxon>Ktedonobacterales</taxon>
        <taxon>Ktedonobacteraceae</taxon>
        <taxon>Ktedonobacter</taxon>
    </lineage>
</organism>
<keyword evidence="1" id="KW-1133">Transmembrane helix</keyword>
<name>A0ABQ3ULK0_9CHLR</name>
<evidence type="ECO:0000256" key="1">
    <source>
        <dbReference type="SAM" id="Phobius"/>
    </source>
</evidence>
<evidence type="ECO:0008006" key="4">
    <source>
        <dbReference type="Google" id="ProtNLM"/>
    </source>
</evidence>
<accession>A0ABQ3ULK0</accession>
<dbReference type="EMBL" id="BNJG01000001">
    <property type="protein sequence ID" value="GHO53608.1"/>
    <property type="molecule type" value="Genomic_DNA"/>
</dbReference>
<evidence type="ECO:0000313" key="2">
    <source>
        <dbReference type="EMBL" id="GHO53608.1"/>
    </source>
</evidence>
<keyword evidence="1" id="KW-0472">Membrane</keyword>
<feature type="transmembrane region" description="Helical" evidence="1">
    <location>
        <begin position="45"/>
        <end position="65"/>
    </location>
</feature>
<comment type="caution">
    <text evidence="2">The sequence shown here is derived from an EMBL/GenBank/DDBJ whole genome shotgun (WGS) entry which is preliminary data.</text>
</comment>
<gene>
    <name evidence="2" type="ORF">KSB_20830</name>
</gene>
<proteinExistence type="predicted"/>
<dbReference type="RefSeq" id="WP_201370419.1">
    <property type="nucleotide sequence ID" value="NZ_BNJG01000001.1"/>
</dbReference>
<dbReference type="Proteomes" id="UP000654345">
    <property type="component" value="Unassembled WGS sequence"/>
</dbReference>
<reference evidence="2 3" key="1">
    <citation type="journal article" date="2021" name="Int. J. Syst. Evol. Microbiol.">
        <title>Reticulibacter mediterranei gen. nov., sp. nov., within the new family Reticulibacteraceae fam. nov., and Ktedonospora formicarum gen. nov., sp. nov., Ktedonobacter robiniae sp. nov., Dictyobacter formicarum sp. nov. and Dictyobacter arantiisoli sp. nov., belonging to the class Ktedonobacteria.</title>
        <authorList>
            <person name="Yabe S."/>
            <person name="Zheng Y."/>
            <person name="Wang C.M."/>
            <person name="Sakai Y."/>
            <person name="Abe K."/>
            <person name="Yokota A."/>
            <person name="Donadio S."/>
            <person name="Cavaletti L."/>
            <person name="Monciardini P."/>
        </authorList>
    </citation>
    <scope>NUCLEOTIDE SEQUENCE [LARGE SCALE GENOMIC DNA]</scope>
    <source>
        <strain evidence="2 3">SOSP1-30</strain>
    </source>
</reference>
<keyword evidence="1" id="KW-0812">Transmembrane</keyword>
<sequence>MKSNKTMLLGIVIALIGIGLAQPGNSFLAFRTFTFISVDAFTTYFPLLSVLLIFIGAIIGIIGYFQKNQE</sequence>
<evidence type="ECO:0000313" key="3">
    <source>
        <dbReference type="Proteomes" id="UP000654345"/>
    </source>
</evidence>
<protein>
    <recommendedName>
        <fullName evidence="4">DUF3955 domain-containing protein</fullName>
    </recommendedName>
</protein>
<keyword evidence="3" id="KW-1185">Reference proteome</keyword>